<dbReference type="InterPro" id="IPR039910">
    <property type="entry name" value="D15-like"/>
</dbReference>
<dbReference type="EMBL" id="FQZE01000005">
    <property type="protein sequence ID" value="SHI71405.1"/>
    <property type="molecule type" value="Genomic_DNA"/>
</dbReference>
<keyword evidence="3" id="KW-0472">Membrane</keyword>
<dbReference type="AlphaFoldDB" id="A0A1M6DE23"/>
<feature type="domain" description="POTRA" evidence="4">
    <location>
        <begin position="51"/>
        <end position="150"/>
    </location>
</feature>
<keyword evidence="1" id="KW-0812">Transmembrane</keyword>
<dbReference type="Gene3D" id="2.40.160.50">
    <property type="entry name" value="membrane protein fhac: a member of the omp85/tpsb transporter family"/>
    <property type="match status" value="1"/>
</dbReference>
<dbReference type="Gene3D" id="3.10.20.310">
    <property type="entry name" value="membrane protein fhac"/>
    <property type="match status" value="2"/>
</dbReference>
<evidence type="ECO:0000313" key="6">
    <source>
        <dbReference type="Proteomes" id="UP000184050"/>
    </source>
</evidence>
<gene>
    <name evidence="5" type="ORF">SAMN05444280_10513</name>
</gene>
<dbReference type="PROSITE" id="PS51257">
    <property type="entry name" value="PROKAR_LIPOPROTEIN"/>
    <property type="match status" value="1"/>
</dbReference>
<dbReference type="PANTHER" id="PTHR12815">
    <property type="entry name" value="SORTING AND ASSEMBLY MACHINERY SAMM50 PROTEIN FAMILY MEMBER"/>
    <property type="match status" value="1"/>
</dbReference>
<dbReference type="Proteomes" id="UP000184050">
    <property type="component" value="Unassembled WGS sequence"/>
</dbReference>
<evidence type="ECO:0000313" key="5">
    <source>
        <dbReference type="EMBL" id="SHI71405.1"/>
    </source>
</evidence>
<dbReference type="GO" id="GO:0019867">
    <property type="term" value="C:outer membrane"/>
    <property type="evidence" value="ECO:0007669"/>
    <property type="project" value="InterPro"/>
</dbReference>
<feature type="domain" description="POTRA" evidence="4">
    <location>
        <begin position="176"/>
        <end position="211"/>
    </location>
</feature>
<proteinExistence type="predicted"/>
<sequence>MNKRNLSNSAFVGKIIAFVIAIFLFSCTPVKFVPQDEYLLNKVNIEVEKSNINKEEAKSHIRQKENYKILGFAKFHLWLYNLSSKKKEEDWLKRIGEPPVVYDEALVLASQERLKQYLGNKGYFRASVDTEVEFKENKRKANVKYKIKTGDQYKIKALNYHISDSTLKAHFYKDSSEILITPGTPFDFNRLEEQREDIVDFYRNKGYFYFNKDDVSYIADSSRFEKEIVLDLFIGQDSSKSYQPQYLNDFTISVLPGSGPVTSGVGSESNFSDTTRLDNLTLYQNSELFYRPSLFENLLQMESGSLYRLDDARSTFNAFNRLRRFRFIDVQFNKPVHLQDTNLLNCNIRLAPLSKQAVSFDIEGTNTSGNLGVAGNINYRHRNLFRGAELFQLNFKGAIERQQRVVDEVSEYFNTRELGVESKLTFPKLIGPGQAINAFRDVLPQTVVTLGYNFQRRPEYTRTISNVKFGYNWKTSEYLDHTWNLVDFNLVNLYQFDPGFINFIKDLYIKSSFTDHLIMAMNYSLVYNTQQLGTKKSYTYFRFNVESAGNLLGLYSSVTNRTKNQEIDSLGVVSSSYYRLLSTRFAQYVKSDVEFRYGYTIDKYNTVVGRAFLGAALPYGNFDVLPFEKKYFTGGANGIRAWQVRSLGPGTYNAPEDAYPNQSADIKLEVNLEYRYNLIGFLEGALFLDAGNIWAINSKDNRPGALFKLNSFYRQLALGTGTGFRFDFNYFIFRVDVGMKLRDPSQPTGNGWIIGHRRYTSDDFNLAFAIGYPF</sequence>
<keyword evidence="6" id="KW-1185">Reference proteome</keyword>
<keyword evidence="2" id="KW-0732">Signal</keyword>
<dbReference type="Pfam" id="PF07244">
    <property type="entry name" value="POTRA"/>
    <property type="match status" value="2"/>
</dbReference>
<evidence type="ECO:0000259" key="4">
    <source>
        <dbReference type="Pfam" id="PF07244"/>
    </source>
</evidence>
<accession>A0A1M6DE23</accession>
<evidence type="ECO:0000256" key="3">
    <source>
        <dbReference type="ARBA" id="ARBA00023237"/>
    </source>
</evidence>
<name>A0A1M6DE23_9BACT</name>
<evidence type="ECO:0000256" key="2">
    <source>
        <dbReference type="ARBA" id="ARBA00022729"/>
    </source>
</evidence>
<dbReference type="PANTHER" id="PTHR12815:SF47">
    <property type="entry name" value="TRANSLOCATION AND ASSEMBLY MODULE SUBUNIT TAMA"/>
    <property type="match status" value="1"/>
</dbReference>
<keyword evidence="3" id="KW-0998">Cell outer membrane</keyword>
<protein>
    <submittedName>
        <fullName evidence="5">Outer membrane protein assembly factor BamA</fullName>
    </submittedName>
</protein>
<evidence type="ECO:0000256" key="1">
    <source>
        <dbReference type="ARBA" id="ARBA00022692"/>
    </source>
</evidence>
<dbReference type="InterPro" id="IPR010827">
    <property type="entry name" value="BamA/TamA_POTRA"/>
</dbReference>
<dbReference type="STRING" id="1168035.SAMN05444280_10513"/>
<reference evidence="5 6" key="1">
    <citation type="submission" date="2016-11" db="EMBL/GenBank/DDBJ databases">
        <authorList>
            <person name="Jaros S."/>
            <person name="Januszkiewicz K."/>
            <person name="Wedrychowicz H."/>
        </authorList>
    </citation>
    <scope>NUCLEOTIDE SEQUENCE [LARGE SCALE GENOMIC DNA]</scope>
    <source>
        <strain evidence="5 6">DSM 27063</strain>
    </source>
</reference>
<organism evidence="5 6">
    <name type="scientific">Tangfeifania diversioriginum</name>
    <dbReference type="NCBI Taxonomy" id="1168035"/>
    <lineage>
        <taxon>Bacteria</taxon>
        <taxon>Pseudomonadati</taxon>
        <taxon>Bacteroidota</taxon>
        <taxon>Bacteroidia</taxon>
        <taxon>Marinilabiliales</taxon>
        <taxon>Prolixibacteraceae</taxon>
        <taxon>Tangfeifania</taxon>
    </lineage>
</organism>